<keyword evidence="2" id="KW-0472">Membrane</keyword>
<keyword evidence="4" id="KW-1185">Reference proteome</keyword>
<evidence type="ECO:0000313" key="3">
    <source>
        <dbReference type="EMBL" id="WWC89059.1"/>
    </source>
</evidence>
<keyword evidence="2" id="KW-0812">Transmembrane</keyword>
<dbReference type="RefSeq" id="XP_066075822.1">
    <property type="nucleotide sequence ID" value="XM_066219725.1"/>
</dbReference>
<feature type="transmembrane region" description="Helical" evidence="2">
    <location>
        <begin position="28"/>
        <end position="50"/>
    </location>
</feature>
<feature type="region of interest" description="Disordered" evidence="1">
    <location>
        <begin position="80"/>
        <end position="99"/>
    </location>
</feature>
<name>A0AAX4JVX7_9TREE</name>
<accession>A0AAX4JVX7</accession>
<evidence type="ECO:0000256" key="2">
    <source>
        <dbReference type="SAM" id="Phobius"/>
    </source>
</evidence>
<gene>
    <name evidence="3" type="ORF">L201_003977</name>
</gene>
<evidence type="ECO:0000256" key="1">
    <source>
        <dbReference type="SAM" id="MobiDB-lite"/>
    </source>
</evidence>
<keyword evidence="2" id="KW-1133">Transmembrane helix</keyword>
<dbReference type="AlphaFoldDB" id="A0AAX4JVX7"/>
<dbReference type="GeneID" id="91094647"/>
<dbReference type="EMBL" id="CP144102">
    <property type="protein sequence ID" value="WWC89059.1"/>
    <property type="molecule type" value="Genomic_DNA"/>
</dbReference>
<dbReference type="Proteomes" id="UP001355207">
    <property type="component" value="Chromosome 5"/>
</dbReference>
<proteinExistence type="predicted"/>
<protein>
    <submittedName>
        <fullName evidence="3">Uncharacterized protein</fullName>
    </submittedName>
</protein>
<sequence length="99" mass="11640">MSEYFDLQQEGISKKDDQTCISSGTWNVLIKSVLVLTVIELIIFIIFFVLRSKRHSIDRQQGIVHVQKSKLLWRIKRKSNGIRKGGRKRWTKGKQKLKK</sequence>
<organism evidence="3 4">
    <name type="scientific">Kwoniella dendrophila CBS 6074</name>
    <dbReference type="NCBI Taxonomy" id="1295534"/>
    <lineage>
        <taxon>Eukaryota</taxon>
        <taxon>Fungi</taxon>
        <taxon>Dikarya</taxon>
        <taxon>Basidiomycota</taxon>
        <taxon>Agaricomycotina</taxon>
        <taxon>Tremellomycetes</taxon>
        <taxon>Tremellales</taxon>
        <taxon>Cryptococcaceae</taxon>
        <taxon>Kwoniella</taxon>
    </lineage>
</organism>
<reference evidence="3 4" key="1">
    <citation type="submission" date="2024-01" db="EMBL/GenBank/DDBJ databases">
        <title>Comparative genomics of Cryptococcus and Kwoniella reveals pathogenesis evolution and contrasting modes of karyotype evolution via chromosome fusion or intercentromeric recombination.</title>
        <authorList>
            <person name="Coelho M.A."/>
            <person name="David-Palma M."/>
            <person name="Shea T."/>
            <person name="Bowers K."/>
            <person name="McGinley-Smith S."/>
            <person name="Mohammad A.W."/>
            <person name="Gnirke A."/>
            <person name="Yurkov A.M."/>
            <person name="Nowrousian M."/>
            <person name="Sun S."/>
            <person name="Cuomo C.A."/>
            <person name="Heitman J."/>
        </authorList>
    </citation>
    <scope>NUCLEOTIDE SEQUENCE [LARGE SCALE GENOMIC DNA]</scope>
    <source>
        <strain evidence="3 4">CBS 6074</strain>
    </source>
</reference>
<evidence type="ECO:0000313" key="4">
    <source>
        <dbReference type="Proteomes" id="UP001355207"/>
    </source>
</evidence>